<comment type="caution">
    <text evidence="1">The sequence shown here is derived from an EMBL/GenBank/DDBJ whole genome shotgun (WGS) entry which is preliminary data.</text>
</comment>
<proteinExistence type="predicted"/>
<name>A0ABQ6G5Z8_9BACL</name>
<evidence type="ECO:0000313" key="1">
    <source>
        <dbReference type="EMBL" id="GLX65693.1"/>
    </source>
</evidence>
<evidence type="ECO:0000313" key="2">
    <source>
        <dbReference type="Proteomes" id="UP001157114"/>
    </source>
</evidence>
<accession>A0ABQ6G5Z8</accession>
<keyword evidence="2" id="KW-1185">Reference proteome</keyword>
<dbReference type="EMBL" id="BSSQ01000001">
    <property type="protein sequence ID" value="GLX65693.1"/>
    <property type="molecule type" value="Genomic_DNA"/>
</dbReference>
<organism evidence="1 2">
    <name type="scientific">Paenibacillus glycanilyticus</name>
    <dbReference type="NCBI Taxonomy" id="126569"/>
    <lineage>
        <taxon>Bacteria</taxon>
        <taxon>Bacillati</taxon>
        <taxon>Bacillota</taxon>
        <taxon>Bacilli</taxon>
        <taxon>Bacillales</taxon>
        <taxon>Paenibacillaceae</taxon>
        <taxon>Paenibacillus</taxon>
    </lineage>
</organism>
<protein>
    <submittedName>
        <fullName evidence="1">Uncharacterized protein</fullName>
    </submittedName>
</protein>
<dbReference type="Proteomes" id="UP001157114">
    <property type="component" value="Unassembled WGS sequence"/>
</dbReference>
<gene>
    <name evidence="1" type="ORF">MU1_00370</name>
</gene>
<sequence length="73" mass="8448">MIFGDIFLQVHWQGQLIHVIFFVHKEASLYLEWLGGTSILTRVGFFLFEHFMNRLKADGGLNDSGEAKFMLTK</sequence>
<reference evidence="1 2" key="1">
    <citation type="submission" date="2023-03" db="EMBL/GenBank/DDBJ databases">
        <title>Draft genome sequence of the bacteria which degrade cell wall of Tricholomamatutake.</title>
        <authorList>
            <person name="Konishi Y."/>
            <person name="Fukuta Y."/>
            <person name="Shirasaka N."/>
        </authorList>
    </citation>
    <scope>NUCLEOTIDE SEQUENCE [LARGE SCALE GENOMIC DNA]</scope>
    <source>
        <strain evidence="2">mu1</strain>
    </source>
</reference>